<comment type="catalytic activity">
    <reaction evidence="9 10">
        <text>tRNA(Pro) + L-proline + ATP = L-prolyl-tRNA(Pro) + AMP + diphosphate</text>
        <dbReference type="Rhea" id="RHEA:14305"/>
        <dbReference type="Rhea" id="RHEA-COMP:9700"/>
        <dbReference type="Rhea" id="RHEA-COMP:9702"/>
        <dbReference type="ChEBI" id="CHEBI:30616"/>
        <dbReference type="ChEBI" id="CHEBI:33019"/>
        <dbReference type="ChEBI" id="CHEBI:60039"/>
        <dbReference type="ChEBI" id="CHEBI:78442"/>
        <dbReference type="ChEBI" id="CHEBI:78532"/>
        <dbReference type="ChEBI" id="CHEBI:456215"/>
        <dbReference type="EC" id="6.1.1.15"/>
    </reaction>
</comment>
<keyword evidence="7 10" id="KW-0648">Protein biosynthesis</keyword>
<dbReference type="InterPro" id="IPR036754">
    <property type="entry name" value="YbaK/aa-tRNA-synt-asso_dom_sf"/>
</dbReference>
<accession>A0A0R1GWT7</accession>
<keyword evidence="4 10" id="KW-0436">Ligase</keyword>
<dbReference type="EC" id="6.1.1.15" evidence="10"/>
<dbReference type="NCBIfam" id="NF006625">
    <property type="entry name" value="PRK09194.1"/>
    <property type="match status" value="1"/>
</dbReference>
<dbReference type="GO" id="GO:0004827">
    <property type="term" value="F:proline-tRNA ligase activity"/>
    <property type="evidence" value="ECO:0007669"/>
    <property type="project" value="UniProtKB-UniRule"/>
</dbReference>
<comment type="function">
    <text evidence="10">Catalyzes the attachment of proline to tRNA(Pro) in a two-step reaction: proline is first activated by ATP to form Pro-AMP and then transferred to the acceptor end of tRNA(Pro). As ProRS can inadvertently accommodate and process non-cognate amino acids such as alanine and cysteine, to avoid such errors it has two additional distinct editing activities against alanine. One activity is designated as 'pretransfer' editing and involves the tRNA(Pro)-independent hydrolysis of activated Ala-AMP. The other activity is designated 'posttransfer' editing and involves deacylation of mischarged Ala-tRNA(Pro). The misacylated Cys-tRNA(Pro) is not edited by ProRS.</text>
</comment>
<dbReference type="NCBIfam" id="TIGR00409">
    <property type="entry name" value="proS_fam_II"/>
    <property type="match status" value="1"/>
</dbReference>
<dbReference type="Gene3D" id="3.40.50.800">
    <property type="entry name" value="Anticodon-binding domain"/>
    <property type="match status" value="1"/>
</dbReference>
<keyword evidence="6 10" id="KW-0067">ATP-binding</keyword>
<dbReference type="PRINTS" id="PR01046">
    <property type="entry name" value="TRNASYNTHPRO"/>
</dbReference>
<dbReference type="Pfam" id="PF04073">
    <property type="entry name" value="tRNA_edit"/>
    <property type="match status" value="1"/>
</dbReference>
<dbReference type="InterPro" id="IPR002314">
    <property type="entry name" value="aa-tRNA-synt_IIb"/>
</dbReference>
<dbReference type="FunFam" id="3.40.50.800:FF:000011">
    <property type="entry name" value="Proline--tRNA ligase"/>
    <property type="match status" value="1"/>
</dbReference>
<evidence type="ECO:0000313" key="12">
    <source>
        <dbReference type="EMBL" id="KRK38424.1"/>
    </source>
</evidence>
<gene>
    <name evidence="10" type="primary">proS</name>
    <name evidence="12" type="ORF">FC62_GL000109</name>
</gene>
<evidence type="ECO:0000256" key="5">
    <source>
        <dbReference type="ARBA" id="ARBA00022741"/>
    </source>
</evidence>
<evidence type="ECO:0000256" key="9">
    <source>
        <dbReference type="ARBA" id="ARBA00047671"/>
    </source>
</evidence>
<evidence type="ECO:0000256" key="7">
    <source>
        <dbReference type="ARBA" id="ARBA00022917"/>
    </source>
</evidence>
<dbReference type="GO" id="GO:0006433">
    <property type="term" value="P:prolyl-tRNA aminoacylation"/>
    <property type="evidence" value="ECO:0007669"/>
    <property type="project" value="UniProtKB-UniRule"/>
</dbReference>
<dbReference type="CDD" id="cd00779">
    <property type="entry name" value="ProRS_core_prok"/>
    <property type="match status" value="1"/>
</dbReference>
<dbReference type="GO" id="GO:0140096">
    <property type="term" value="F:catalytic activity, acting on a protein"/>
    <property type="evidence" value="ECO:0007669"/>
    <property type="project" value="UniProtKB-ARBA"/>
</dbReference>
<dbReference type="GO" id="GO:0016740">
    <property type="term" value="F:transferase activity"/>
    <property type="evidence" value="ECO:0007669"/>
    <property type="project" value="UniProtKB-ARBA"/>
</dbReference>
<evidence type="ECO:0000256" key="6">
    <source>
        <dbReference type="ARBA" id="ARBA00022840"/>
    </source>
</evidence>
<dbReference type="Pfam" id="PF00587">
    <property type="entry name" value="tRNA-synt_2b"/>
    <property type="match status" value="1"/>
</dbReference>
<keyword evidence="13" id="KW-1185">Reference proteome</keyword>
<dbReference type="InterPro" id="IPR050062">
    <property type="entry name" value="Pro-tRNA_synthetase"/>
</dbReference>
<reference evidence="12 13" key="1">
    <citation type="journal article" date="2015" name="Genome Announc.">
        <title>Expanding the biotechnology potential of lactobacilli through comparative genomics of 213 strains and associated genera.</title>
        <authorList>
            <person name="Sun Z."/>
            <person name="Harris H.M."/>
            <person name="McCann A."/>
            <person name="Guo C."/>
            <person name="Argimon S."/>
            <person name="Zhang W."/>
            <person name="Yang X."/>
            <person name="Jeffery I.B."/>
            <person name="Cooney J.C."/>
            <person name="Kagawa T.F."/>
            <person name="Liu W."/>
            <person name="Song Y."/>
            <person name="Salvetti E."/>
            <person name="Wrobel A."/>
            <person name="Rasinkangas P."/>
            <person name="Parkhill J."/>
            <person name="Rea M.C."/>
            <person name="O'Sullivan O."/>
            <person name="Ritari J."/>
            <person name="Douillard F.P."/>
            <person name="Paul Ross R."/>
            <person name="Yang R."/>
            <person name="Briner A.E."/>
            <person name="Felis G.E."/>
            <person name="de Vos W.M."/>
            <person name="Barrangou R."/>
            <person name="Klaenhammer T.R."/>
            <person name="Caufield P.W."/>
            <person name="Cui Y."/>
            <person name="Zhang H."/>
            <person name="O'Toole P.W."/>
        </authorList>
    </citation>
    <scope>NUCLEOTIDE SEQUENCE [LARGE SCALE GENOMIC DNA]</scope>
    <source>
        <strain evidence="12 13">DSM 20534</strain>
    </source>
</reference>
<evidence type="ECO:0000256" key="10">
    <source>
        <dbReference type="HAMAP-Rule" id="MF_01569"/>
    </source>
</evidence>
<dbReference type="PATRIC" id="fig|1423722.3.peg.111"/>
<dbReference type="CDD" id="cd00861">
    <property type="entry name" value="ProRS_anticodon_short"/>
    <property type="match status" value="1"/>
</dbReference>
<organism evidence="12 13">
    <name type="scientific">Amylolactobacillus amylotrophicus DSM 20534</name>
    <dbReference type="NCBI Taxonomy" id="1423722"/>
    <lineage>
        <taxon>Bacteria</taxon>
        <taxon>Bacillati</taxon>
        <taxon>Bacillota</taxon>
        <taxon>Bacilli</taxon>
        <taxon>Lactobacillales</taxon>
        <taxon>Lactobacillaceae</taxon>
        <taxon>Amylolactobacillus</taxon>
    </lineage>
</organism>
<dbReference type="InterPro" id="IPR007214">
    <property type="entry name" value="YbaK/aa-tRNA-synth-assoc-dom"/>
</dbReference>
<dbReference type="PANTHER" id="PTHR42753">
    <property type="entry name" value="MITOCHONDRIAL RIBOSOME PROTEIN L39/PROLYL-TRNA LIGASE FAMILY MEMBER"/>
    <property type="match status" value="1"/>
</dbReference>
<dbReference type="InterPro" id="IPR002316">
    <property type="entry name" value="Pro-tRNA-ligase_IIa"/>
</dbReference>
<protein>
    <recommendedName>
        <fullName evidence="10">Proline--tRNA ligase</fullName>
        <ecNumber evidence="10">6.1.1.15</ecNumber>
    </recommendedName>
    <alternativeName>
        <fullName evidence="10">Prolyl-tRNA synthetase</fullName>
        <shortName evidence="10">ProRS</shortName>
    </alternativeName>
</protein>
<evidence type="ECO:0000256" key="3">
    <source>
        <dbReference type="ARBA" id="ARBA00022490"/>
    </source>
</evidence>
<dbReference type="InterPro" id="IPR033730">
    <property type="entry name" value="ProRS_core_prok"/>
</dbReference>
<dbReference type="InterPro" id="IPR006195">
    <property type="entry name" value="aa-tRNA-synth_II"/>
</dbReference>
<dbReference type="InterPro" id="IPR045864">
    <property type="entry name" value="aa-tRNA-synth_II/BPL/LPL"/>
</dbReference>
<dbReference type="InterPro" id="IPR004154">
    <property type="entry name" value="Anticodon-bd"/>
</dbReference>
<keyword evidence="3 10" id="KW-0963">Cytoplasm</keyword>
<dbReference type="CDD" id="cd04334">
    <property type="entry name" value="ProRS-INS"/>
    <property type="match status" value="1"/>
</dbReference>
<evidence type="ECO:0000256" key="2">
    <source>
        <dbReference type="ARBA" id="ARBA00011738"/>
    </source>
</evidence>
<dbReference type="SUPFAM" id="SSF55681">
    <property type="entry name" value="Class II aaRS and biotin synthetases"/>
    <property type="match status" value="1"/>
</dbReference>
<dbReference type="Pfam" id="PF03129">
    <property type="entry name" value="HGTP_anticodon"/>
    <property type="match status" value="1"/>
</dbReference>
<dbReference type="GO" id="GO:0005829">
    <property type="term" value="C:cytosol"/>
    <property type="evidence" value="ECO:0007669"/>
    <property type="project" value="TreeGrafter"/>
</dbReference>
<proteinExistence type="inferred from homology"/>
<keyword evidence="8 10" id="KW-0030">Aminoacyl-tRNA synthetase</keyword>
<dbReference type="Gene3D" id="3.30.930.10">
    <property type="entry name" value="Bira Bifunctional Protein, Domain 2"/>
    <property type="match status" value="2"/>
</dbReference>
<comment type="domain">
    <text evidence="10">Consists of three domains: the N-terminal catalytic domain, the editing domain and the C-terminal anticodon-binding domain.</text>
</comment>
<comment type="caution">
    <text evidence="12">The sequence shown here is derived from an EMBL/GenBank/DDBJ whole genome shotgun (WGS) entry which is preliminary data.</text>
</comment>
<dbReference type="InterPro" id="IPR044140">
    <property type="entry name" value="ProRS_anticodon_short"/>
</dbReference>
<comment type="subcellular location">
    <subcellularLocation>
        <location evidence="1 10">Cytoplasm</location>
    </subcellularLocation>
</comment>
<evidence type="ECO:0000313" key="13">
    <source>
        <dbReference type="Proteomes" id="UP000050909"/>
    </source>
</evidence>
<evidence type="ECO:0000256" key="8">
    <source>
        <dbReference type="ARBA" id="ARBA00023146"/>
    </source>
</evidence>
<dbReference type="RefSeq" id="WP_056946257.1">
    <property type="nucleotide sequence ID" value="NZ_AZCV01000001.1"/>
</dbReference>
<dbReference type="GO" id="GO:0005524">
    <property type="term" value="F:ATP binding"/>
    <property type="evidence" value="ECO:0007669"/>
    <property type="project" value="UniProtKB-UniRule"/>
</dbReference>
<comment type="subunit">
    <text evidence="2 10">Homodimer.</text>
</comment>
<evidence type="ECO:0000256" key="4">
    <source>
        <dbReference type="ARBA" id="ARBA00022598"/>
    </source>
</evidence>
<sequence length="564" mass="62909">MRQSKFFMPTLKEVPADAEAVSHQLMLRGGYVRQVTAGVYSYLPLANLVLTKISNIVREEMAKIDAPEMLMPIFLPASLWQESGRYESYGPNLFKLVDRHERPSILGPTHEETFTEIVAEELRSYKKMPLTLYQIQTKFRDENRPRFGLLRGREFIMLDAYSFAANEEQLDVQYQEVGQAFQNVFDRVGLKTMAIIADAGAMGGSDSTEYQAPAAVGEDTIAYTAGGYAANIEMAKSIDSLEVTTEEPKEIEKVHTPGIKTITALAEFMAVPNTKIVKSVLYRADDKLVLVLIRGDKQINEVKLTNIIDANELHVATDAEVVELTGIMPGGIGPVNATFADMVIADETIEHLTNFVVGANETDYQLANVNLGRDFFVDQFYDVKLAEEGELDPIGHEPLKFTRGIEIGHIFKLGTRYTKDFHANFLDENGKEQPVIMGSYGIGISRLLSAIIEQNYTERGIAWPKTVAPFEVHLIQMKMNDADQTKVANDLYQSLSDKYDVLYDERNERAGVKFADADLVGAPVRVIIGKKASEGIIEVKHPGEQDSTEVKLTELENYINSEIG</sequence>
<dbReference type="InterPro" id="IPR036621">
    <property type="entry name" value="Anticodon-bd_dom_sf"/>
</dbReference>
<keyword evidence="5 10" id="KW-0547">Nucleotide-binding</keyword>
<dbReference type="GO" id="GO:0002161">
    <property type="term" value="F:aminoacyl-tRNA deacylase activity"/>
    <property type="evidence" value="ECO:0007669"/>
    <property type="project" value="InterPro"/>
</dbReference>
<comment type="similarity">
    <text evidence="10">Belongs to the class-II aminoacyl-tRNA synthetase family. ProS type 1 subfamily.</text>
</comment>
<dbReference type="PANTHER" id="PTHR42753:SF2">
    <property type="entry name" value="PROLINE--TRNA LIGASE"/>
    <property type="match status" value="1"/>
</dbReference>
<dbReference type="SUPFAM" id="SSF55826">
    <property type="entry name" value="YbaK/ProRS associated domain"/>
    <property type="match status" value="1"/>
</dbReference>
<feature type="domain" description="Aminoacyl-transfer RNA synthetases class-II family profile" evidence="11">
    <location>
        <begin position="49"/>
        <end position="464"/>
    </location>
</feature>
<dbReference type="AlphaFoldDB" id="A0A0R1GWT7"/>
<evidence type="ECO:0000259" key="11">
    <source>
        <dbReference type="PROSITE" id="PS50862"/>
    </source>
</evidence>
<dbReference type="InterPro" id="IPR023717">
    <property type="entry name" value="Pro-tRNA-Synthase_IIa_type1"/>
</dbReference>
<dbReference type="InterPro" id="IPR004500">
    <property type="entry name" value="Pro-tRNA-synth_IIa_bac-type"/>
</dbReference>
<dbReference type="SUPFAM" id="SSF52954">
    <property type="entry name" value="Class II aaRS ABD-related"/>
    <property type="match status" value="1"/>
</dbReference>
<dbReference type="Proteomes" id="UP000050909">
    <property type="component" value="Unassembled WGS sequence"/>
</dbReference>
<name>A0A0R1GWT7_9LACO</name>
<dbReference type="PROSITE" id="PS50862">
    <property type="entry name" value="AA_TRNA_LIGASE_II"/>
    <property type="match status" value="1"/>
</dbReference>
<evidence type="ECO:0000256" key="1">
    <source>
        <dbReference type="ARBA" id="ARBA00004496"/>
    </source>
</evidence>
<dbReference type="EMBL" id="AZCV01000001">
    <property type="protein sequence ID" value="KRK38424.1"/>
    <property type="molecule type" value="Genomic_DNA"/>
</dbReference>
<dbReference type="HAMAP" id="MF_01569">
    <property type="entry name" value="Pro_tRNA_synth_type1"/>
    <property type="match status" value="1"/>
</dbReference>